<keyword evidence="1" id="KW-0472">Membrane</keyword>
<reference evidence="3" key="1">
    <citation type="journal article" date="2015" name="BMC Genomics">
        <title>Genomic and transcriptomic analysis of the endophytic fungus Pestalotiopsis fici reveals its lifestyle and high potential for synthesis of natural products.</title>
        <authorList>
            <person name="Wang X."/>
            <person name="Zhang X."/>
            <person name="Liu L."/>
            <person name="Xiang M."/>
            <person name="Wang W."/>
            <person name="Sun X."/>
            <person name="Che Y."/>
            <person name="Guo L."/>
            <person name="Liu G."/>
            <person name="Guo L."/>
            <person name="Wang C."/>
            <person name="Yin W.B."/>
            <person name="Stadler M."/>
            <person name="Zhang X."/>
            <person name="Liu X."/>
        </authorList>
    </citation>
    <scope>NUCLEOTIDE SEQUENCE [LARGE SCALE GENOMIC DNA]</scope>
    <source>
        <strain evidence="3">W106-1 / CGMCC3.15140</strain>
    </source>
</reference>
<evidence type="ECO:0000313" key="2">
    <source>
        <dbReference type="EMBL" id="ETS78239.1"/>
    </source>
</evidence>
<dbReference type="OrthoDB" id="3061561at2759"/>
<accession>W3WWT4</accession>
<keyword evidence="3" id="KW-1185">Reference proteome</keyword>
<dbReference type="eggNOG" id="ENOG502S6E5">
    <property type="taxonomic scope" value="Eukaryota"/>
</dbReference>
<name>W3WWT4_PESFW</name>
<dbReference type="InParanoid" id="W3WWT4"/>
<organism evidence="2 3">
    <name type="scientific">Pestalotiopsis fici (strain W106-1 / CGMCC3.15140)</name>
    <dbReference type="NCBI Taxonomy" id="1229662"/>
    <lineage>
        <taxon>Eukaryota</taxon>
        <taxon>Fungi</taxon>
        <taxon>Dikarya</taxon>
        <taxon>Ascomycota</taxon>
        <taxon>Pezizomycotina</taxon>
        <taxon>Sordariomycetes</taxon>
        <taxon>Xylariomycetidae</taxon>
        <taxon>Amphisphaeriales</taxon>
        <taxon>Sporocadaceae</taxon>
        <taxon>Pestalotiopsis</taxon>
    </lineage>
</organism>
<dbReference type="KEGG" id="pfy:PFICI_10301"/>
<feature type="transmembrane region" description="Helical" evidence="1">
    <location>
        <begin position="310"/>
        <end position="331"/>
    </location>
</feature>
<dbReference type="AlphaFoldDB" id="W3WWT4"/>
<evidence type="ECO:0000256" key="1">
    <source>
        <dbReference type="SAM" id="Phobius"/>
    </source>
</evidence>
<proteinExistence type="predicted"/>
<dbReference type="STRING" id="1229662.W3WWT4"/>
<gene>
    <name evidence="2" type="ORF">PFICI_10301</name>
</gene>
<dbReference type="HOGENOM" id="CLU_658907_0_0_1"/>
<dbReference type="PANTHER" id="PTHR35043:SF7">
    <property type="entry name" value="TRANSCRIPTION FACTOR DOMAIN-CONTAINING PROTEIN"/>
    <property type="match status" value="1"/>
</dbReference>
<keyword evidence="1" id="KW-1133">Transmembrane helix</keyword>
<protein>
    <submittedName>
        <fullName evidence="2">Uncharacterized protein</fullName>
    </submittedName>
</protein>
<dbReference type="EMBL" id="KI912115">
    <property type="protein sequence ID" value="ETS78239.1"/>
    <property type="molecule type" value="Genomic_DNA"/>
</dbReference>
<dbReference type="Proteomes" id="UP000030651">
    <property type="component" value="Unassembled WGS sequence"/>
</dbReference>
<feature type="transmembrane region" description="Helical" evidence="1">
    <location>
        <begin position="343"/>
        <end position="365"/>
    </location>
</feature>
<evidence type="ECO:0000313" key="3">
    <source>
        <dbReference type="Proteomes" id="UP000030651"/>
    </source>
</evidence>
<sequence length="439" mass="49560">MGGIQIMPNFTDIEWDEDDQQTSSTTSEEQQPEYRLTADGVYQLLCMGHWLPITVESIPDKSKANVSQKALVLVQVGWFGLQCIVRKAYGLPLSLLEVHTVVHVVTAATMYGFWWMKPLDIGEPEVLDDTTRGALEFNTHIWLLSPSMRSRLDSVFINNEGGPISEDKRNAPGIKILNWSASPTLPNGSNNSHNFNMTFEAAKVMTKLDRHHLNYIVDYITQHHTEWIGSQHQNQSIKTIIKELRGDNFNSAPLNLGSHNNLMATEEDSNGKLQRRKKESRVVDYLNRLIILLSTFGGNEGRPFQNYNLLLTVLLPAIYGGVHLAVWRAAYPTVVEHIMWRTACIVIMTGLPVLLVLCAVFYLVMVIPSILERRQPDERRHGLDIYFPMAIVVVCIAAAAMLLLISARCFVIVESFISLRSAPIGVYWTPAWIQMLPHV</sequence>
<dbReference type="OMA" id="TICVWTA"/>
<dbReference type="RefSeq" id="XP_007837073.1">
    <property type="nucleotide sequence ID" value="XM_007838882.1"/>
</dbReference>
<feature type="transmembrane region" description="Helical" evidence="1">
    <location>
        <begin position="385"/>
        <end position="411"/>
    </location>
</feature>
<dbReference type="GeneID" id="19275314"/>
<dbReference type="PANTHER" id="PTHR35043">
    <property type="entry name" value="TRANSCRIPTION FACTOR DOMAIN-CONTAINING PROTEIN"/>
    <property type="match status" value="1"/>
</dbReference>
<keyword evidence="1" id="KW-0812">Transmembrane</keyword>